<dbReference type="EMBL" id="JAKFHA010000024">
    <property type="protein sequence ID" value="MCF2531471.1"/>
    <property type="molecule type" value="Genomic_DNA"/>
</dbReference>
<sequence length="46" mass="4803">MDDPTVTVWVPSGNAFIRSACGGEERHDVDRANVASKAAVNFASGP</sequence>
<dbReference type="AlphaFoldDB" id="A0AA41Q6A6"/>
<protein>
    <submittedName>
        <fullName evidence="1">Uncharacterized protein</fullName>
    </submittedName>
</protein>
<keyword evidence="2" id="KW-1185">Reference proteome</keyword>
<organism evidence="1 2">
    <name type="scientific">Yinghuangia soli</name>
    <dbReference type="NCBI Taxonomy" id="2908204"/>
    <lineage>
        <taxon>Bacteria</taxon>
        <taxon>Bacillati</taxon>
        <taxon>Actinomycetota</taxon>
        <taxon>Actinomycetes</taxon>
        <taxon>Kitasatosporales</taxon>
        <taxon>Streptomycetaceae</taxon>
        <taxon>Yinghuangia</taxon>
    </lineage>
</organism>
<accession>A0AA41Q6A6</accession>
<reference evidence="1" key="1">
    <citation type="submission" date="2022-01" db="EMBL/GenBank/DDBJ databases">
        <title>Genome-Based Taxonomic Classification of the Phylum Actinobacteria.</title>
        <authorList>
            <person name="Gao Y."/>
        </authorList>
    </citation>
    <scope>NUCLEOTIDE SEQUENCE</scope>
    <source>
        <strain evidence="1">KLBMP 8922</strain>
    </source>
</reference>
<name>A0AA41Q6A6_9ACTN</name>
<evidence type="ECO:0000313" key="1">
    <source>
        <dbReference type="EMBL" id="MCF2531471.1"/>
    </source>
</evidence>
<proteinExistence type="predicted"/>
<gene>
    <name evidence="1" type="ORF">LZ495_30225</name>
</gene>
<dbReference type="RefSeq" id="WP_235056123.1">
    <property type="nucleotide sequence ID" value="NZ_JAKFHA010000024.1"/>
</dbReference>
<dbReference type="Proteomes" id="UP001165378">
    <property type="component" value="Unassembled WGS sequence"/>
</dbReference>
<comment type="caution">
    <text evidence="1">The sequence shown here is derived from an EMBL/GenBank/DDBJ whole genome shotgun (WGS) entry which is preliminary data.</text>
</comment>
<evidence type="ECO:0000313" key="2">
    <source>
        <dbReference type="Proteomes" id="UP001165378"/>
    </source>
</evidence>